<evidence type="ECO:0000256" key="6">
    <source>
        <dbReference type="ARBA" id="ARBA00022741"/>
    </source>
</evidence>
<proteinExistence type="inferred from homology"/>
<keyword evidence="5" id="KW-0997">Cell inner membrane</keyword>
<dbReference type="Gene3D" id="3.40.50.300">
    <property type="entry name" value="P-loop containing nucleotide triphosphate hydrolases"/>
    <property type="match status" value="1"/>
</dbReference>
<dbReference type="InterPro" id="IPR003439">
    <property type="entry name" value="ABC_transporter-like_ATP-bd"/>
</dbReference>
<dbReference type="GO" id="GO:0005886">
    <property type="term" value="C:plasma membrane"/>
    <property type="evidence" value="ECO:0007669"/>
    <property type="project" value="UniProtKB-SubCell"/>
</dbReference>
<protein>
    <submittedName>
        <fullName evidence="10">ATP-binding cassette domain-containing protein</fullName>
    </submittedName>
</protein>
<organism evidence="10 11">
    <name type="scientific">Psychrosphaera haliotis</name>
    <dbReference type="NCBI Taxonomy" id="555083"/>
    <lineage>
        <taxon>Bacteria</taxon>
        <taxon>Pseudomonadati</taxon>
        <taxon>Pseudomonadota</taxon>
        <taxon>Gammaproteobacteria</taxon>
        <taxon>Alteromonadales</taxon>
        <taxon>Pseudoalteromonadaceae</taxon>
        <taxon>Psychrosphaera</taxon>
    </lineage>
</organism>
<dbReference type="Pfam" id="PF00005">
    <property type="entry name" value="ABC_tran"/>
    <property type="match status" value="1"/>
</dbReference>
<keyword evidence="7 10" id="KW-0067">ATP-binding</keyword>
<evidence type="ECO:0000313" key="10">
    <source>
        <dbReference type="EMBL" id="MUH72106.1"/>
    </source>
</evidence>
<evidence type="ECO:0000313" key="11">
    <source>
        <dbReference type="Proteomes" id="UP000439994"/>
    </source>
</evidence>
<dbReference type="AlphaFoldDB" id="A0A6N8F637"/>
<keyword evidence="11" id="KW-1185">Reference proteome</keyword>
<comment type="similarity">
    <text evidence="2">Belongs to the ABC transporter superfamily.</text>
</comment>
<dbReference type="SMART" id="SM00382">
    <property type="entry name" value="AAA"/>
    <property type="match status" value="1"/>
</dbReference>
<comment type="caution">
    <text evidence="10">The sequence shown here is derived from an EMBL/GenBank/DDBJ whole genome shotgun (WGS) entry which is preliminary data.</text>
</comment>
<keyword evidence="4" id="KW-1003">Cell membrane</keyword>
<comment type="subcellular location">
    <subcellularLocation>
        <location evidence="1">Cell inner membrane</location>
        <topology evidence="1">Peripheral membrane protein</topology>
    </subcellularLocation>
</comment>
<dbReference type="EMBL" id="WOCD01000003">
    <property type="protein sequence ID" value="MUH72106.1"/>
    <property type="molecule type" value="Genomic_DNA"/>
</dbReference>
<keyword evidence="6" id="KW-0547">Nucleotide-binding</keyword>
<name>A0A6N8F637_9GAMM</name>
<keyword evidence="8" id="KW-0472">Membrane</keyword>
<dbReference type="InterPro" id="IPR017871">
    <property type="entry name" value="ABC_transporter-like_CS"/>
</dbReference>
<evidence type="ECO:0000256" key="2">
    <source>
        <dbReference type="ARBA" id="ARBA00005417"/>
    </source>
</evidence>
<evidence type="ECO:0000259" key="9">
    <source>
        <dbReference type="PROSITE" id="PS50893"/>
    </source>
</evidence>
<dbReference type="GO" id="GO:0016887">
    <property type="term" value="F:ATP hydrolysis activity"/>
    <property type="evidence" value="ECO:0007669"/>
    <property type="project" value="InterPro"/>
</dbReference>
<accession>A0A6N8F637</accession>
<dbReference type="InterPro" id="IPR050319">
    <property type="entry name" value="ABC_transp_ATP-bind"/>
</dbReference>
<dbReference type="RefSeq" id="WP_155695309.1">
    <property type="nucleotide sequence ID" value="NZ_BAAAFQ010000004.1"/>
</dbReference>
<dbReference type="CDD" id="cd03257">
    <property type="entry name" value="ABC_NikE_OppD_transporters"/>
    <property type="match status" value="1"/>
</dbReference>
<dbReference type="InterPro" id="IPR027417">
    <property type="entry name" value="P-loop_NTPase"/>
</dbReference>
<dbReference type="PANTHER" id="PTHR43776">
    <property type="entry name" value="TRANSPORT ATP-BINDING PROTEIN"/>
    <property type="match status" value="1"/>
</dbReference>
<keyword evidence="3" id="KW-0813">Transport</keyword>
<evidence type="ECO:0000256" key="3">
    <source>
        <dbReference type="ARBA" id="ARBA00022448"/>
    </source>
</evidence>
<evidence type="ECO:0000256" key="8">
    <source>
        <dbReference type="ARBA" id="ARBA00023136"/>
    </source>
</evidence>
<sequence>MESIPLFSVREIKKIYKDKSNWFKKGRVVEIGPVSFDLHRGETLAIVGEAGSGKSTVGRLLAGAELPDGGKLYLGDDEINWNDSKFFCQNIRMIFQDSQKSLNPTVRIGDQLEQPLLFNTRLNKEQRLERINNALRKVGLLPEHAGYYPHMFSGGQAQRIGIARALILDPQVVIIDEALAPLDPSLRAQVINLLLELQETLQLTYVLISHQISLVRYLSDRIMIMDQGKIIEAGTIDDVFETPKHPKTQKLLKSLDM</sequence>
<dbReference type="PROSITE" id="PS00211">
    <property type="entry name" value="ABC_TRANSPORTER_1"/>
    <property type="match status" value="1"/>
</dbReference>
<evidence type="ECO:0000256" key="7">
    <source>
        <dbReference type="ARBA" id="ARBA00022840"/>
    </source>
</evidence>
<dbReference type="PROSITE" id="PS50893">
    <property type="entry name" value="ABC_TRANSPORTER_2"/>
    <property type="match status" value="1"/>
</dbReference>
<dbReference type="PANTHER" id="PTHR43776:SF4">
    <property type="entry name" value="PUTRESCINE EXPORT SYSTEM ATP-BINDING PROTEIN SAPF"/>
    <property type="match status" value="1"/>
</dbReference>
<dbReference type="InterPro" id="IPR003593">
    <property type="entry name" value="AAA+_ATPase"/>
</dbReference>
<reference evidence="10 11" key="1">
    <citation type="submission" date="2019-11" db="EMBL/GenBank/DDBJ databases">
        <title>P. haliotis isolates from Z. marina roots.</title>
        <authorList>
            <person name="Cohen M."/>
            <person name="Jospin G."/>
            <person name="Eisen J.A."/>
            <person name="Coil D.A."/>
        </authorList>
    </citation>
    <scope>NUCLEOTIDE SEQUENCE [LARGE SCALE GENOMIC DNA]</scope>
    <source>
        <strain evidence="10 11">UCD-MCMsp1aY</strain>
    </source>
</reference>
<feature type="domain" description="ABC transporter" evidence="9">
    <location>
        <begin position="10"/>
        <end position="252"/>
    </location>
</feature>
<dbReference type="GO" id="GO:0055085">
    <property type="term" value="P:transmembrane transport"/>
    <property type="evidence" value="ECO:0007669"/>
    <property type="project" value="UniProtKB-ARBA"/>
</dbReference>
<dbReference type="GO" id="GO:0005524">
    <property type="term" value="F:ATP binding"/>
    <property type="evidence" value="ECO:0007669"/>
    <property type="project" value="UniProtKB-KW"/>
</dbReference>
<evidence type="ECO:0000256" key="1">
    <source>
        <dbReference type="ARBA" id="ARBA00004417"/>
    </source>
</evidence>
<dbReference type="OrthoDB" id="9784450at2"/>
<evidence type="ECO:0000256" key="5">
    <source>
        <dbReference type="ARBA" id="ARBA00022519"/>
    </source>
</evidence>
<gene>
    <name evidence="10" type="ORF">GNP35_06205</name>
</gene>
<dbReference type="Proteomes" id="UP000439994">
    <property type="component" value="Unassembled WGS sequence"/>
</dbReference>
<evidence type="ECO:0000256" key="4">
    <source>
        <dbReference type="ARBA" id="ARBA00022475"/>
    </source>
</evidence>
<dbReference type="SUPFAM" id="SSF52540">
    <property type="entry name" value="P-loop containing nucleoside triphosphate hydrolases"/>
    <property type="match status" value="1"/>
</dbReference>